<dbReference type="PANTHER" id="PTHR47053:SF1">
    <property type="entry name" value="MUREIN DD-ENDOPEPTIDASE MEPH-RELATED"/>
    <property type="match status" value="1"/>
</dbReference>
<feature type="region of interest" description="Disordered" evidence="5">
    <location>
        <begin position="116"/>
        <end position="160"/>
    </location>
</feature>
<dbReference type="Gene3D" id="3.90.1720.10">
    <property type="entry name" value="endopeptidase domain like (from Nostoc punctiforme)"/>
    <property type="match status" value="1"/>
</dbReference>
<keyword evidence="8" id="KW-1185">Reference proteome</keyword>
<dbReference type="KEGG" id="ddl:Desdi_1133"/>
<evidence type="ECO:0000256" key="2">
    <source>
        <dbReference type="ARBA" id="ARBA00022670"/>
    </source>
</evidence>
<dbReference type="InterPro" id="IPR051202">
    <property type="entry name" value="Peptidase_C40"/>
</dbReference>
<accession>L0F6R6</accession>
<dbReference type="Pfam" id="PF00877">
    <property type="entry name" value="NLPC_P60"/>
    <property type="match status" value="1"/>
</dbReference>
<dbReference type="EMBL" id="CP003344">
    <property type="protein sequence ID" value="AGA68648.1"/>
    <property type="molecule type" value="Genomic_DNA"/>
</dbReference>
<dbReference type="InterPro" id="IPR000064">
    <property type="entry name" value="NLP_P60_dom"/>
</dbReference>
<evidence type="ECO:0000256" key="1">
    <source>
        <dbReference type="ARBA" id="ARBA00007074"/>
    </source>
</evidence>
<dbReference type="STRING" id="871963.Desdi_1133"/>
<evidence type="ECO:0000256" key="5">
    <source>
        <dbReference type="SAM" id="MobiDB-lite"/>
    </source>
</evidence>
<dbReference type="MEROPS" id="C40.006"/>
<evidence type="ECO:0000259" key="6">
    <source>
        <dbReference type="PROSITE" id="PS51935"/>
    </source>
</evidence>
<evidence type="ECO:0000313" key="7">
    <source>
        <dbReference type="EMBL" id="AGA68648.1"/>
    </source>
</evidence>
<dbReference type="InterPro" id="IPR038765">
    <property type="entry name" value="Papain-like_cys_pep_sf"/>
</dbReference>
<keyword evidence="3 7" id="KW-0378">Hydrolase</keyword>
<gene>
    <name evidence="7" type="ordered locus">Desdi_1133</name>
</gene>
<evidence type="ECO:0000256" key="4">
    <source>
        <dbReference type="ARBA" id="ARBA00022807"/>
    </source>
</evidence>
<organism evidence="7 8">
    <name type="scientific">Desulfitobacterium dichloroeliminans (strain LMG P-21439 / DCA1)</name>
    <dbReference type="NCBI Taxonomy" id="871963"/>
    <lineage>
        <taxon>Bacteria</taxon>
        <taxon>Bacillati</taxon>
        <taxon>Bacillota</taxon>
        <taxon>Clostridia</taxon>
        <taxon>Eubacteriales</taxon>
        <taxon>Desulfitobacteriaceae</taxon>
        <taxon>Desulfitobacterium</taxon>
    </lineage>
</organism>
<dbReference type="GO" id="GO:0006508">
    <property type="term" value="P:proteolysis"/>
    <property type="evidence" value="ECO:0007669"/>
    <property type="project" value="UniProtKB-KW"/>
</dbReference>
<name>L0F6R6_DESDL</name>
<dbReference type="AlphaFoldDB" id="L0F6R6"/>
<dbReference type="PROSITE" id="PS51935">
    <property type="entry name" value="NLPC_P60"/>
    <property type="match status" value="1"/>
</dbReference>
<dbReference type="Proteomes" id="UP000010797">
    <property type="component" value="Chromosome"/>
</dbReference>
<dbReference type="OrthoDB" id="9808890at2"/>
<feature type="compositionally biased region" description="Low complexity" evidence="5">
    <location>
        <begin position="122"/>
        <end position="155"/>
    </location>
</feature>
<comment type="similarity">
    <text evidence="1">Belongs to the peptidase C40 family.</text>
</comment>
<reference evidence="8" key="1">
    <citation type="submission" date="2012-02" db="EMBL/GenBank/DDBJ databases">
        <title>Complete sequence of Desulfitobacterium dichloroeliminans LMG P-21439.</title>
        <authorList>
            <person name="Lucas S."/>
            <person name="Han J."/>
            <person name="Lapidus A."/>
            <person name="Cheng J.-F."/>
            <person name="Goodwin L."/>
            <person name="Pitluck S."/>
            <person name="Peters L."/>
            <person name="Ovchinnikova G."/>
            <person name="Teshima H."/>
            <person name="Detter J.C."/>
            <person name="Han C."/>
            <person name="Tapia R."/>
            <person name="Land M."/>
            <person name="Hauser L."/>
            <person name="Kyrpides N."/>
            <person name="Ivanova N."/>
            <person name="Pagani I."/>
            <person name="Kruse T."/>
            <person name="de Vos W.M."/>
            <person name="Boon N."/>
            <person name="Smidt H."/>
            <person name="Woyke T."/>
        </authorList>
    </citation>
    <scope>NUCLEOTIDE SEQUENCE [LARGE SCALE GENOMIC DNA]</scope>
    <source>
        <strain evidence="8">LMG P-21439 / DCA1</strain>
    </source>
</reference>
<dbReference type="RefSeq" id="WP_015261644.1">
    <property type="nucleotide sequence ID" value="NC_019903.1"/>
</dbReference>
<protein>
    <submittedName>
        <fullName evidence="7">Cell wall-associated hydrolase, invasion-associated protein</fullName>
    </submittedName>
</protein>
<dbReference type="SUPFAM" id="SSF54001">
    <property type="entry name" value="Cysteine proteinases"/>
    <property type="match status" value="1"/>
</dbReference>
<sequence length="281" mass="30789">MNIPYPKKWFGVAVISGIVLATSLFNAIPAQAWKNPVSRIVPTNISLEQDKILNPIVKEELNMIALDARVETESLKKEVFLEKKWLRQSKRDKSIEASQSSLKSTEIKLSTINTEEVKKEVSTAPAPTRSKPAPAKAKPTPAQPQKQTAQKSSPPAVSRGAGEIEQLLNRANGLIGVPYLWGGTTPKGFDCSGFVGYVFKASGISLPRTSFDMYKVGTPVERNQLKPGDLVFFSTYQKGASDVRIYIGGNQTIGASSGGVDIRSLSESYWDKHYYGARRVL</sequence>
<dbReference type="PANTHER" id="PTHR47053">
    <property type="entry name" value="MUREIN DD-ENDOPEPTIDASE MEPH-RELATED"/>
    <property type="match status" value="1"/>
</dbReference>
<dbReference type="HOGENOM" id="CLU_016043_1_6_9"/>
<evidence type="ECO:0000256" key="3">
    <source>
        <dbReference type="ARBA" id="ARBA00022801"/>
    </source>
</evidence>
<feature type="domain" description="NlpC/P60" evidence="6">
    <location>
        <begin position="161"/>
        <end position="281"/>
    </location>
</feature>
<evidence type="ECO:0000313" key="8">
    <source>
        <dbReference type="Proteomes" id="UP000010797"/>
    </source>
</evidence>
<dbReference type="GO" id="GO:0008234">
    <property type="term" value="F:cysteine-type peptidase activity"/>
    <property type="evidence" value="ECO:0007669"/>
    <property type="project" value="UniProtKB-KW"/>
</dbReference>
<proteinExistence type="inferred from homology"/>
<keyword evidence="4" id="KW-0788">Thiol protease</keyword>
<dbReference type="eggNOG" id="COG0791">
    <property type="taxonomic scope" value="Bacteria"/>
</dbReference>
<keyword evidence="2" id="KW-0645">Protease</keyword>